<feature type="non-terminal residue" evidence="2">
    <location>
        <position position="170"/>
    </location>
</feature>
<dbReference type="Proteomes" id="UP000837857">
    <property type="component" value="Unassembled WGS sequence"/>
</dbReference>
<keyword evidence="3" id="KW-1185">Reference proteome</keyword>
<feature type="region of interest" description="Disordered" evidence="1">
    <location>
        <begin position="1"/>
        <end position="80"/>
    </location>
</feature>
<accession>A0ABN8J808</accession>
<organism evidence="2 3">
    <name type="scientific">Iphiclides podalirius</name>
    <name type="common">scarce swallowtail</name>
    <dbReference type="NCBI Taxonomy" id="110791"/>
    <lineage>
        <taxon>Eukaryota</taxon>
        <taxon>Metazoa</taxon>
        <taxon>Ecdysozoa</taxon>
        <taxon>Arthropoda</taxon>
        <taxon>Hexapoda</taxon>
        <taxon>Insecta</taxon>
        <taxon>Pterygota</taxon>
        <taxon>Neoptera</taxon>
        <taxon>Endopterygota</taxon>
        <taxon>Lepidoptera</taxon>
        <taxon>Glossata</taxon>
        <taxon>Ditrysia</taxon>
        <taxon>Papilionoidea</taxon>
        <taxon>Papilionidae</taxon>
        <taxon>Papilioninae</taxon>
        <taxon>Iphiclides</taxon>
    </lineage>
</organism>
<dbReference type="EMBL" id="CAKOGK010000164">
    <property type="protein sequence ID" value="CAH2080291.1"/>
    <property type="molecule type" value="Genomic_DNA"/>
</dbReference>
<evidence type="ECO:0000256" key="1">
    <source>
        <dbReference type="SAM" id="MobiDB-lite"/>
    </source>
</evidence>
<feature type="region of interest" description="Disordered" evidence="1">
    <location>
        <begin position="126"/>
        <end position="170"/>
    </location>
</feature>
<evidence type="ECO:0000313" key="3">
    <source>
        <dbReference type="Proteomes" id="UP000837857"/>
    </source>
</evidence>
<name>A0ABN8J808_9NEOP</name>
<protein>
    <submittedName>
        <fullName evidence="2">Uncharacterized protein</fullName>
    </submittedName>
</protein>
<proteinExistence type="predicted"/>
<gene>
    <name evidence="2" type="ORF">IPOD504_LOCUS17762</name>
</gene>
<evidence type="ECO:0000313" key="2">
    <source>
        <dbReference type="EMBL" id="CAH2080291.1"/>
    </source>
</evidence>
<feature type="compositionally biased region" description="Basic and acidic residues" evidence="1">
    <location>
        <begin position="12"/>
        <end position="35"/>
    </location>
</feature>
<sequence>MSSPEEMAGPSPKREKGKTNVRRSIGEWENDRTDKNPSAQTRVTGRISAAPTKKLAGPSQPGTSVEIEGSSPGKKKEKYADRVAEARACLQKAKLHLSNSRNLKTEIKVELLQSIERMYQFVKEAEADREAEGNKGQEKSDDRPVVEIERKEEAESHKKKGGSWETYSIK</sequence>
<comment type="caution">
    <text evidence="2">The sequence shown here is derived from an EMBL/GenBank/DDBJ whole genome shotgun (WGS) entry which is preliminary data.</text>
</comment>
<reference evidence="2" key="1">
    <citation type="submission" date="2022-03" db="EMBL/GenBank/DDBJ databases">
        <authorList>
            <person name="Martin H S."/>
        </authorList>
    </citation>
    <scope>NUCLEOTIDE SEQUENCE [LARGE SCALE GENOMIC DNA]</scope>
</reference>
<feature type="compositionally biased region" description="Basic and acidic residues" evidence="1">
    <location>
        <begin position="126"/>
        <end position="156"/>
    </location>
</feature>